<evidence type="ECO:0000313" key="4">
    <source>
        <dbReference type="EMBL" id="CAB4211738.1"/>
    </source>
</evidence>
<accession>A0A6J5PE16</accession>
<dbReference type="EMBL" id="LR797245">
    <property type="protein sequence ID" value="CAB4195306.1"/>
    <property type="molecule type" value="Genomic_DNA"/>
</dbReference>
<dbReference type="EMBL" id="LR797017">
    <property type="protein sequence ID" value="CAB4181904.1"/>
    <property type="molecule type" value="Genomic_DNA"/>
</dbReference>
<dbReference type="EMBL" id="LR796842">
    <property type="protein sequence ID" value="CAB4169392.1"/>
    <property type="molecule type" value="Genomic_DNA"/>
</dbReference>
<dbReference type="EMBL" id="LR797379">
    <property type="protein sequence ID" value="CAB4211738.1"/>
    <property type="molecule type" value="Genomic_DNA"/>
</dbReference>
<protein>
    <submittedName>
        <fullName evidence="1">Uncharacterized protein</fullName>
    </submittedName>
</protein>
<sequence length="89" mass="10245">MNESVKEAPKTREEILRLNLDARVQEVMHYQINIDNYGLALAHIAAKDHNERAELSAFAEQLTNLLASERSEQKKAKVMLDVIRQQLED</sequence>
<evidence type="ECO:0000313" key="2">
    <source>
        <dbReference type="EMBL" id="CAB4181904.1"/>
    </source>
</evidence>
<name>A0A6J5PE16_9CAUD</name>
<reference evidence="1" key="1">
    <citation type="submission" date="2020-05" db="EMBL/GenBank/DDBJ databases">
        <authorList>
            <person name="Chiriac C."/>
            <person name="Salcher M."/>
            <person name="Ghai R."/>
            <person name="Kavagutti S V."/>
        </authorList>
    </citation>
    <scope>NUCLEOTIDE SEQUENCE</scope>
</reference>
<proteinExistence type="predicted"/>
<evidence type="ECO:0000313" key="3">
    <source>
        <dbReference type="EMBL" id="CAB4195306.1"/>
    </source>
</evidence>
<gene>
    <name evidence="2" type="ORF">UFOVP1070_80</name>
    <name evidence="3" type="ORF">UFOVP1302_3</name>
    <name evidence="4" type="ORF">UFOVP1416_28</name>
    <name evidence="1" type="ORF">UFOVP895_6</name>
</gene>
<evidence type="ECO:0000313" key="1">
    <source>
        <dbReference type="EMBL" id="CAB4169392.1"/>
    </source>
</evidence>
<organism evidence="1">
    <name type="scientific">uncultured Caudovirales phage</name>
    <dbReference type="NCBI Taxonomy" id="2100421"/>
    <lineage>
        <taxon>Viruses</taxon>
        <taxon>Duplodnaviria</taxon>
        <taxon>Heunggongvirae</taxon>
        <taxon>Uroviricota</taxon>
        <taxon>Caudoviricetes</taxon>
        <taxon>Peduoviridae</taxon>
        <taxon>Maltschvirus</taxon>
        <taxon>Maltschvirus maltsch</taxon>
    </lineage>
</organism>